<evidence type="ECO:0000313" key="4">
    <source>
        <dbReference type="Proteomes" id="UP001515480"/>
    </source>
</evidence>
<dbReference type="Proteomes" id="UP001515480">
    <property type="component" value="Unassembled WGS sequence"/>
</dbReference>
<feature type="coiled-coil region" evidence="1">
    <location>
        <begin position="70"/>
        <end position="110"/>
    </location>
</feature>
<sequence length="180" mass="19242">MWSTHVTRSPFHRIGDMKLLLLILASAAAFSPSCAPRAAHSRARAPVCVEASSRRQAVLAGAGLLAAVALPALAEENEEAMARIAEKNRLALLKEKEEKKEKIMSRIKEEENPGEKVKKIASVAVGGVLLSVPFYYRNLARLFTKITSGGKDDGYATKSKAGGIDAAKAAQAAKRAFLGK</sequence>
<keyword evidence="1" id="KW-0175">Coiled coil</keyword>
<gene>
    <name evidence="3" type="ORF">AB1Y20_004426</name>
</gene>
<dbReference type="AlphaFoldDB" id="A0AB34IW75"/>
<comment type="caution">
    <text evidence="3">The sequence shown here is derived from an EMBL/GenBank/DDBJ whole genome shotgun (WGS) entry which is preliminary data.</text>
</comment>
<reference evidence="3 4" key="1">
    <citation type="journal article" date="2024" name="Science">
        <title>Giant polyketide synthase enzymes in the biosynthesis of giant marine polyether toxins.</title>
        <authorList>
            <person name="Fallon T.R."/>
            <person name="Shende V.V."/>
            <person name="Wierzbicki I.H."/>
            <person name="Pendleton A.L."/>
            <person name="Watervoot N.F."/>
            <person name="Auber R.P."/>
            <person name="Gonzalez D.J."/>
            <person name="Wisecaver J.H."/>
            <person name="Moore B.S."/>
        </authorList>
    </citation>
    <scope>NUCLEOTIDE SEQUENCE [LARGE SCALE GENOMIC DNA]</scope>
    <source>
        <strain evidence="3 4">12B1</strain>
    </source>
</reference>
<accession>A0AB34IW75</accession>
<evidence type="ECO:0000256" key="1">
    <source>
        <dbReference type="SAM" id="Coils"/>
    </source>
</evidence>
<proteinExistence type="predicted"/>
<keyword evidence="4" id="KW-1185">Reference proteome</keyword>
<feature type="signal peptide" evidence="2">
    <location>
        <begin position="1"/>
        <end position="29"/>
    </location>
</feature>
<evidence type="ECO:0000313" key="3">
    <source>
        <dbReference type="EMBL" id="KAL1508316.1"/>
    </source>
</evidence>
<evidence type="ECO:0008006" key="5">
    <source>
        <dbReference type="Google" id="ProtNLM"/>
    </source>
</evidence>
<keyword evidence="2" id="KW-0732">Signal</keyword>
<name>A0AB34IW75_PRYPA</name>
<dbReference type="EMBL" id="JBGBPQ010000016">
    <property type="protein sequence ID" value="KAL1508316.1"/>
    <property type="molecule type" value="Genomic_DNA"/>
</dbReference>
<organism evidence="3 4">
    <name type="scientific">Prymnesium parvum</name>
    <name type="common">Toxic golden alga</name>
    <dbReference type="NCBI Taxonomy" id="97485"/>
    <lineage>
        <taxon>Eukaryota</taxon>
        <taxon>Haptista</taxon>
        <taxon>Haptophyta</taxon>
        <taxon>Prymnesiophyceae</taxon>
        <taxon>Prymnesiales</taxon>
        <taxon>Prymnesiaceae</taxon>
        <taxon>Prymnesium</taxon>
    </lineage>
</organism>
<protein>
    <recommendedName>
        <fullName evidence="5">PS II complex 12 kDa extrinsic protein</fullName>
    </recommendedName>
</protein>
<evidence type="ECO:0000256" key="2">
    <source>
        <dbReference type="SAM" id="SignalP"/>
    </source>
</evidence>
<feature type="chain" id="PRO_5044209720" description="PS II complex 12 kDa extrinsic protein" evidence="2">
    <location>
        <begin position="30"/>
        <end position="180"/>
    </location>
</feature>